<keyword evidence="4" id="KW-1185">Reference proteome</keyword>
<name>A0A836EQF9_9HYME</name>
<dbReference type="PANTHER" id="PTHR15665:SF1">
    <property type="entry name" value="PROTEIN ASTEROID HOMOLOG 1"/>
    <property type="match status" value="1"/>
</dbReference>
<sequence length="765" mass="89702">MGIPGLTTYISNDSERYLEYYALHDSYLVIDGNSVCCQLYTWHARCNCAFGGDYDKYAHCVRDFFDKLLRCNVTPLVLIDGGCEDKKLKTVISRTKQKIEIASSYTLSFQHRTKFLPLLMREVFKDIMKEKGIRYAQCIFEADNTIAAIARILNCPVLSYDSDFYIYGSLYIPFNTLETDIVPNPTGRGYIKRCKIYCVDKLFQVYYGLNQSLLPLAAVLLGNDYVKRHMFKNFFRDLPRSGRRRYNNEQQRRIDMTFDWLRRRSLNEAVIGILRRLRKQERKHVLNTIETIINSYINAPLSVLHTLNIPAEIFSRANMQNMFKIYKFEGDIYNLTFIDERTNDTELSDGEEIEDREITNILEEKKLISNESLVDNLPQWFINEFKQSRFPSYFIDLIIRKLYVCPAQIEDSSCSSSIVVSLKIIGVIYGLLISGVQGRKFNMEYITRDENKKIKRYQLEYSDNIFGCKLPPLLNLREVSIVIRREILNTTLTIFNAKHMNEIPSIWMLYIATMKYWIDQQEEPSKFNCHVYSLLFALLFNLIDCNIGFYRILNKFYQRFNRTVDNIRHERRMRNYQPQYSIDATLADAIREVDANDCLIAAPFFISNFEVDQKLHLQPKKFNITIVHGFAEFQNCLRHSMNLNALLGYPYESTRVANVFNGTLLYNLCSNFKKRDNVETYINLILQDSPSLSRLFNILLLKVKLLFNTALENKADSCKKQKVKRYKKKKCISHEENHEEENPPQESTSEEFYDVNNSFSVLGTI</sequence>
<feature type="non-terminal residue" evidence="3">
    <location>
        <position position="765"/>
    </location>
</feature>
<dbReference type="Gene3D" id="3.40.50.1010">
    <property type="entry name" value="5'-nuclease"/>
    <property type="match status" value="1"/>
</dbReference>
<feature type="region of interest" description="Disordered" evidence="2">
    <location>
        <begin position="730"/>
        <end position="751"/>
    </location>
</feature>
<dbReference type="InterPro" id="IPR029060">
    <property type="entry name" value="PIN-like_dom_sf"/>
</dbReference>
<proteinExistence type="inferred from homology"/>
<organism evidence="3 4">
    <name type="scientific">Acromyrmex heyeri</name>
    <dbReference type="NCBI Taxonomy" id="230685"/>
    <lineage>
        <taxon>Eukaryota</taxon>
        <taxon>Metazoa</taxon>
        <taxon>Ecdysozoa</taxon>
        <taxon>Arthropoda</taxon>
        <taxon>Hexapoda</taxon>
        <taxon>Insecta</taxon>
        <taxon>Pterygota</taxon>
        <taxon>Neoptera</taxon>
        <taxon>Endopterygota</taxon>
        <taxon>Hymenoptera</taxon>
        <taxon>Apocrita</taxon>
        <taxon>Aculeata</taxon>
        <taxon>Formicoidea</taxon>
        <taxon>Formicidae</taxon>
        <taxon>Myrmicinae</taxon>
        <taxon>Acromyrmex</taxon>
    </lineage>
</organism>
<reference evidence="3 4" key="1">
    <citation type="submission" date="2020-02" db="EMBL/GenBank/DDBJ databases">
        <title>Relaxed selection underlies rapid genomic changes in the transitions from sociality to social parasitism in ants.</title>
        <authorList>
            <person name="Bi X."/>
        </authorList>
    </citation>
    <scope>NUCLEOTIDE SEQUENCE [LARGE SCALE GENOMIC DNA]</scope>
    <source>
        <strain evidence="3">BGI-DK2014b</strain>
        <tissue evidence="3">Whole body</tissue>
    </source>
</reference>
<accession>A0A836EQF9</accession>
<dbReference type="Proteomes" id="UP000670152">
    <property type="component" value="Unassembled WGS sequence"/>
</dbReference>
<feature type="non-terminal residue" evidence="3">
    <location>
        <position position="1"/>
    </location>
</feature>
<evidence type="ECO:0000256" key="1">
    <source>
        <dbReference type="ARBA" id="ARBA00007398"/>
    </source>
</evidence>
<evidence type="ECO:0000256" key="2">
    <source>
        <dbReference type="SAM" id="MobiDB-lite"/>
    </source>
</evidence>
<dbReference type="PANTHER" id="PTHR15665">
    <property type="entry name" value="ASTEROID PROTEIN"/>
    <property type="match status" value="1"/>
</dbReference>
<dbReference type="AlphaFoldDB" id="A0A836EQF9"/>
<feature type="compositionally biased region" description="Basic and acidic residues" evidence="2">
    <location>
        <begin position="732"/>
        <end position="741"/>
    </location>
</feature>
<evidence type="ECO:0000313" key="3">
    <source>
        <dbReference type="EMBL" id="KAG5320040.1"/>
    </source>
</evidence>
<feature type="compositionally biased region" description="Acidic residues" evidence="2">
    <location>
        <begin position="742"/>
        <end position="751"/>
    </location>
</feature>
<dbReference type="EMBL" id="JAANIB010010235">
    <property type="protein sequence ID" value="KAG5320040.1"/>
    <property type="molecule type" value="Genomic_DNA"/>
</dbReference>
<comment type="caution">
    <text evidence="3">The sequence shown here is derived from an EMBL/GenBank/DDBJ whole genome shotgun (WGS) entry which is preliminary data.</text>
</comment>
<protein>
    <submittedName>
        <fullName evidence="3">ASTE protein</fullName>
    </submittedName>
</protein>
<evidence type="ECO:0000313" key="4">
    <source>
        <dbReference type="Proteomes" id="UP000670152"/>
    </source>
</evidence>
<gene>
    <name evidence="3" type="primary">Ast</name>
    <name evidence="3" type="ORF">G6Z77_0004124</name>
</gene>
<dbReference type="InterPro" id="IPR026832">
    <property type="entry name" value="Asteroid"/>
</dbReference>
<dbReference type="SUPFAM" id="SSF88723">
    <property type="entry name" value="PIN domain-like"/>
    <property type="match status" value="1"/>
</dbReference>
<dbReference type="CDD" id="cd18676">
    <property type="entry name" value="PIN_asteroid-like"/>
    <property type="match status" value="1"/>
</dbReference>
<dbReference type="OrthoDB" id="25987at2759"/>
<comment type="similarity">
    <text evidence="1">Belongs to the asteroid family.</text>
</comment>